<dbReference type="EMBL" id="JABERG010000016">
    <property type="protein sequence ID" value="NNH88211.1"/>
    <property type="molecule type" value="Genomic_DNA"/>
</dbReference>
<proteinExistence type="predicted"/>
<comment type="caution">
    <text evidence="1">The sequence shown here is derived from an EMBL/GenBank/DDBJ whole genome shotgun (WGS) entry which is preliminary data.</text>
</comment>
<protein>
    <submittedName>
        <fullName evidence="1">Uncharacterized protein</fullName>
    </submittedName>
</protein>
<keyword evidence="2" id="KW-1185">Reference proteome</keyword>
<evidence type="ECO:0000313" key="2">
    <source>
        <dbReference type="Proteomes" id="UP000546536"/>
    </source>
</evidence>
<evidence type="ECO:0000313" key="1">
    <source>
        <dbReference type="EMBL" id="NNH88211.1"/>
    </source>
</evidence>
<dbReference type="RefSeq" id="WP_171544714.1">
    <property type="nucleotide sequence ID" value="NZ_JABERG010000016.1"/>
</dbReference>
<accession>A0ABX1V3J2</accession>
<sequence length="182" mass="20872">MKIINFDLSALHAVRKYWIDSANTLEGLSDDSMELTEQLFDFIEQGQLFGQYSDRENLNTFVGIDIDEDGSIDALIEVIYSRRARVKTIKIMDIYYSPTIEAKEDKEYDKACVDVLKFIVDEFLTATSDSVGGSTKIYARTDVSLDFLNQLHQAIQHTQEKLEDAGLEVKLEGKRWLALRFK</sequence>
<organism evidence="1 2">
    <name type="scientific">Acinetobacter terrae</name>
    <dbReference type="NCBI Taxonomy" id="2731247"/>
    <lineage>
        <taxon>Bacteria</taxon>
        <taxon>Pseudomonadati</taxon>
        <taxon>Pseudomonadota</taxon>
        <taxon>Gammaproteobacteria</taxon>
        <taxon>Moraxellales</taxon>
        <taxon>Moraxellaceae</taxon>
        <taxon>Acinetobacter</taxon>
        <taxon>Acinetobacter Taxon 24</taxon>
    </lineage>
</organism>
<name>A0ABX1V3J2_9GAMM</name>
<dbReference type="Proteomes" id="UP000546536">
    <property type="component" value="Unassembled WGS sequence"/>
</dbReference>
<reference evidence="1 2" key="1">
    <citation type="submission" date="2020-04" db="EMBL/GenBank/DDBJ databases">
        <title>Acinetobacter Taxon 24.</title>
        <authorList>
            <person name="Nemec A."/>
            <person name="Radolfova-Krizova L."/>
            <person name="Higgins P.G."/>
            <person name="Spanelova P."/>
        </authorList>
    </citation>
    <scope>NUCLEOTIDE SEQUENCE [LARGE SCALE GENOMIC DNA]</scope>
    <source>
        <strain evidence="1 2">ANC 4279</strain>
    </source>
</reference>
<gene>
    <name evidence="1" type="ORF">HLH13_10955</name>
</gene>